<name>A0A2N3J1J7_AERSO</name>
<feature type="transmembrane region" description="Helical" evidence="1">
    <location>
        <begin position="69"/>
        <end position="91"/>
    </location>
</feature>
<dbReference type="RefSeq" id="WP_101324401.1">
    <property type="nucleotide sequence ID" value="NZ_NQMM01000024.1"/>
</dbReference>
<dbReference type="Proteomes" id="UP000233467">
    <property type="component" value="Unassembled WGS sequence"/>
</dbReference>
<sequence length="115" mass="12736">MPNKRECREECKEECGELEYRESESVLQQGVARGLLVALWLGIAASPLLLLVAATMLLGWLLLGDQGLLHYWPPLLLVGGVTGAVAGGWLAERVRLRHGLLAFYARLMNNPELNR</sequence>
<protein>
    <submittedName>
        <fullName evidence="2">Uncharacterized protein</fullName>
    </submittedName>
</protein>
<keyword evidence="1" id="KW-1133">Transmembrane helix</keyword>
<comment type="caution">
    <text evidence="2">The sequence shown here is derived from an EMBL/GenBank/DDBJ whole genome shotgun (WGS) entry which is preliminary data.</text>
</comment>
<gene>
    <name evidence="2" type="ORF">CJP16_08645</name>
</gene>
<organism evidence="2 3">
    <name type="scientific">Aeromonas sobria</name>
    <dbReference type="NCBI Taxonomy" id="646"/>
    <lineage>
        <taxon>Bacteria</taxon>
        <taxon>Pseudomonadati</taxon>
        <taxon>Pseudomonadota</taxon>
        <taxon>Gammaproteobacteria</taxon>
        <taxon>Aeromonadales</taxon>
        <taxon>Aeromonadaceae</taxon>
        <taxon>Aeromonas</taxon>
    </lineage>
</organism>
<proteinExistence type="predicted"/>
<feature type="transmembrane region" description="Helical" evidence="1">
    <location>
        <begin position="35"/>
        <end position="63"/>
    </location>
</feature>
<keyword evidence="1" id="KW-0472">Membrane</keyword>
<evidence type="ECO:0000313" key="3">
    <source>
        <dbReference type="Proteomes" id="UP000233467"/>
    </source>
</evidence>
<dbReference type="EMBL" id="NQMM01000024">
    <property type="protein sequence ID" value="PKQ79428.1"/>
    <property type="molecule type" value="Genomic_DNA"/>
</dbReference>
<keyword evidence="3" id="KW-1185">Reference proteome</keyword>
<dbReference type="AlphaFoldDB" id="A0A2N3J1J7"/>
<evidence type="ECO:0000313" key="2">
    <source>
        <dbReference type="EMBL" id="PKQ79428.1"/>
    </source>
</evidence>
<evidence type="ECO:0000256" key="1">
    <source>
        <dbReference type="SAM" id="Phobius"/>
    </source>
</evidence>
<keyword evidence="1" id="KW-0812">Transmembrane</keyword>
<reference evidence="2 3" key="1">
    <citation type="journal article" date="2017" name="Front. Microbiol.">
        <title>Strong Genomic and Phenotypic Heterogeneity in the Aeromonas sobria Species Complex.</title>
        <authorList>
            <person name="Gauthier J."/>
            <person name="Vincent A.T."/>
            <person name="Charette S.J."/>
            <person name="Derome N."/>
        </authorList>
    </citation>
    <scope>NUCLEOTIDE SEQUENCE [LARGE SCALE GENOMIC DNA]</scope>
    <source>
        <strain evidence="2 3">TM18</strain>
    </source>
</reference>
<accession>A0A2N3J1J7</accession>